<protein>
    <submittedName>
        <fullName evidence="9">Rod shape-determining protein MreD</fullName>
    </submittedName>
</protein>
<feature type="transmembrane region" description="Helical" evidence="8">
    <location>
        <begin position="134"/>
        <end position="158"/>
    </location>
</feature>
<keyword evidence="7 8" id="KW-0472">Membrane</keyword>
<dbReference type="Proteomes" id="UP000539953">
    <property type="component" value="Unassembled WGS sequence"/>
</dbReference>
<sequence length="184" mass="21438">MRWRAYAVCMFVAACLDVWLTFVFPPDYTYQKLSFIPHICFLVCMMAIYDRKPIDRVLIGALCGILYDFFFGSTFPVSFLLFAAFGYTTGLFKENYDKDMRLLFVVLSAEVFLLDTLPFLFCKIIGTMHVNVGTWLLHMELLTVAIHIAVIYGLMYVLDAVDAWAARREEKRDQQRRNSYRDAE</sequence>
<evidence type="ECO:0000256" key="4">
    <source>
        <dbReference type="ARBA" id="ARBA00022692"/>
    </source>
</evidence>
<dbReference type="PROSITE" id="PS51257">
    <property type="entry name" value="PROKAR_LIPOPROTEIN"/>
    <property type="match status" value="1"/>
</dbReference>
<name>A0A7W8D1F2_9FIRM</name>
<keyword evidence="6 8" id="KW-1133">Transmembrane helix</keyword>
<gene>
    <name evidence="9" type="ORF">HNQ47_001826</name>
</gene>
<dbReference type="RefSeq" id="WP_183329079.1">
    <property type="nucleotide sequence ID" value="NZ_JACHHK010000008.1"/>
</dbReference>
<evidence type="ECO:0000256" key="6">
    <source>
        <dbReference type="ARBA" id="ARBA00022989"/>
    </source>
</evidence>
<feature type="transmembrane region" description="Helical" evidence="8">
    <location>
        <begin position="30"/>
        <end position="50"/>
    </location>
</feature>
<evidence type="ECO:0000313" key="10">
    <source>
        <dbReference type="Proteomes" id="UP000539953"/>
    </source>
</evidence>
<comment type="caution">
    <text evidence="9">The sequence shown here is derived from an EMBL/GenBank/DDBJ whole genome shotgun (WGS) entry which is preliminary data.</text>
</comment>
<comment type="subcellular location">
    <subcellularLocation>
        <location evidence="1">Cell membrane</location>
        <topology evidence="1">Multi-pass membrane protein</topology>
    </subcellularLocation>
</comment>
<dbReference type="GO" id="GO:0005886">
    <property type="term" value="C:plasma membrane"/>
    <property type="evidence" value="ECO:0007669"/>
    <property type="project" value="UniProtKB-SubCell"/>
</dbReference>
<keyword evidence="4 8" id="KW-0812">Transmembrane</keyword>
<feature type="transmembrane region" description="Helical" evidence="8">
    <location>
        <begin position="102"/>
        <end position="122"/>
    </location>
</feature>
<dbReference type="NCBIfam" id="TIGR03426">
    <property type="entry name" value="shape_MreD"/>
    <property type="match status" value="1"/>
</dbReference>
<keyword evidence="3" id="KW-1003">Cell membrane</keyword>
<dbReference type="InterPro" id="IPR007227">
    <property type="entry name" value="Cell_shape_determining_MreD"/>
</dbReference>
<evidence type="ECO:0000313" key="9">
    <source>
        <dbReference type="EMBL" id="MBB5183785.1"/>
    </source>
</evidence>
<dbReference type="Pfam" id="PF04093">
    <property type="entry name" value="MreD"/>
    <property type="match status" value="1"/>
</dbReference>
<keyword evidence="5" id="KW-0133">Cell shape</keyword>
<evidence type="ECO:0000256" key="2">
    <source>
        <dbReference type="ARBA" id="ARBA00007776"/>
    </source>
</evidence>
<evidence type="ECO:0000256" key="8">
    <source>
        <dbReference type="SAM" id="Phobius"/>
    </source>
</evidence>
<evidence type="ECO:0000256" key="3">
    <source>
        <dbReference type="ARBA" id="ARBA00022475"/>
    </source>
</evidence>
<dbReference type="AlphaFoldDB" id="A0A7W8D1F2"/>
<feature type="transmembrane region" description="Helical" evidence="8">
    <location>
        <begin position="5"/>
        <end position="24"/>
    </location>
</feature>
<reference evidence="9 10" key="1">
    <citation type="submission" date="2020-08" db="EMBL/GenBank/DDBJ databases">
        <title>Genomic Encyclopedia of Type Strains, Phase IV (KMG-IV): sequencing the most valuable type-strain genomes for metagenomic binning, comparative biology and taxonomic classification.</title>
        <authorList>
            <person name="Goeker M."/>
        </authorList>
    </citation>
    <scope>NUCLEOTIDE SEQUENCE [LARGE SCALE GENOMIC DNA]</scope>
    <source>
        <strain evidence="9 10">DSM 25799</strain>
    </source>
</reference>
<dbReference type="GO" id="GO:0008360">
    <property type="term" value="P:regulation of cell shape"/>
    <property type="evidence" value="ECO:0007669"/>
    <property type="project" value="UniProtKB-KW"/>
</dbReference>
<keyword evidence="10" id="KW-1185">Reference proteome</keyword>
<feature type="transmembrane region" description="Helical" evidence="8">
    <location>
        <begin position="57"/>
        <end position="82"/>
    </location>
</feature>
<accession>A0A7W8D1F2</accession>
<organism evidence="9 10">
    <name type="scientific">Catenisphaera adipataccumulans</name>
    <dbReference type="NCBI Taxonomy" id="700500"/>
    <lineage>
        <taxon>Bacteria</taxon>
        <taxon>Bacillati</taxon>
        <taxon>Bacillota</taxon>
        <taxon>Erysipelotrichia</taxon>
        <taxon>Erysipelotrichales</taxon>
        <taxon>Erysipelotrichaceae</taxon>
        <taxon>Catenisphaera</taxon>
    </lineage>
</organism>
<dbReference type="EMBL" id="JACHHK010000008">
    <property type="protein sequence ID" value="MBB5183785.1"/>
    <property type="molecule type" value="Genomic_DNA"/>
</dbReference>
<evidence type="ECO:0000256" key="7">
    <source>
        <dbReference type="ARBA" id="ARBA00023136"/>
    </source>
</evidence>
<evidence type="ECO:0000256" key="5">
    <source>
        <dbReference type="ARBA" id="ARBA00022960"/>
    </source>
</evidence>
<evidence type="ECO:0000256" key="1">
    <source>
        <dbReference type="ARBA" id="ARBA00004651"/>
    </source>
</evidence>
<proteinExistence type="inferred from homology"/>
<comment type="similarity">
    <text evidence="2">Belongs to the MreD family.</text>
</comment>